<keyword evidence="1" id="KW-1133">Transmembrane helix</keyword>
<evidence type="ECO:0000313" key="2">
    <source>
        <dbReference type="EMBL" id="SFC38291.1"/>
    </source>
</evidence>
<evidence type="ECO:0000313" key="3">
    <source>
        <dbReference type="Proteomes" id="UP000199263"/>
    </source>
</evidence>
<dbReference type="EMBL" id="FOMG01000003">
    <property type="protein sequence ID" value="SFC38291.1"/>
    <property type="molecule type" value="Genomic_DNA"/>
</dbReference>
<dbReference type="Proteomes" id="UP000199263">
    <property type="component" value="Unassembled WGS sequence"/>
</dbReference>
<gene>
    <name evidence="2" type="ORF">SAMN05421842_10336</name>
</gene>
<dbReference type="AlphaFoldDB" id="A0A1I1IQT2"/>
<proteinExistence type="predicted"/>
<organism evidence="2 3">
    <name type="scientific">Clostridium uliginosum</name>
    <dbReference type="NCBI Taxonomy" id="119641"/>
    <lineage>
        <taxon>Bacteria</taxon>
        <taxon>Bacillati</taxon>
        <taxon>Bacillota</taxon>
        <taxon>Clostridia</taxon>
        <taxon>Eubacteriales</taxon>
        <taxon>Clostridiaceae</taxon>
        <taxon>Clostridium</taxon>
    </lineage>
</organism>
<evidence type="ECO:0000256" key="1">
    <source>
        <dbReference type="SAM" id="Phobius"/>
    </source>
</evidence>
<keyword evidence="1" id="KW-0812">Transmembrane</keyword>
<feature type="transmembrane region" description="Helical" evidence="1">
    <location>
        <begin position="33"/>
        <end position="52"/>
    </location>
</feature>
<reference evidence="2 3" key="1">
    <citation type="submission" date="2016-10" db="EMBL/GenBank/DDBJ databases">
        <authorList>
            <person name="de Groot N.N."/>
        </authorList>
    </citation>
    <scope>NUCLEOTIDE SEQUENCE [LARGE SCALE GENOMIC DNA]</scope>
    <source>
        <strain evidence="2 3">DSM 12992</strain>
    </source>
</reference>
<keyword evidence="1" id="KW-0472">Membrane</keyword>
<feature type="transmembrane region" description="Helical" evidence="1">
    <location>
        <begin position="12"/>
        <end position="27"/>
    </location>
</feature>
<dbReference type="RefSeq" id="WP_175559923.1">
    <property type="nucleotide sequence ID" value="NZ_FOMG01000003.1"/>
</dbReference>
<sequence length="58" mass="6427">MAIKNRKRMKNAGMFYGNVLGIVWGIALKHVVLGIIIGNGIGGIIDIVYYTSHLKRNK</sequence>
<name>A0A1I1IQT2_9CLOT</name>
<protein>
    <submittedName>
        <fullName evidence="2">Uncharacterized protein</fullName>
    </submittedName>
</protein>
<keyword evidence="3" id="KW-1185">Reference proteome</keyword>
<accession>A0A1I1IQT2</accession>